<dbReference type="InterPro" id="IPR043135">
    <property type="entry name" value="Fur_C"/>
</dbReference>
<feature type="binding site" evidence="7">
    <location>
        <position position="147"/>
    </location>
    <ligand>
        <name>Zn(2+)</name>
        <dbReference type="ChEBI" id="CHEBI:29105"/>
    </ligand>
</feature>
<keyword evidence="5" id="KW-0238">DNA-binding</keyword>
<evidence type="ECO:0000256" key="1">
    <source>
        <dbReference type="ARBA" id="ARBA00007957"/>
    </source>
</evidence>
<keyword evidence="6" id="KW-0804">Transcription</keyword>
<sequence>MDIDKVLERSAAKCQGMGGKLTAKRRDLLSVLLRADHPLSAYELTEHYNRRFDGKLQPMSTYRMLDFLVQMQLVHKLSSVNKYLACAHIACQHQHADQHFVVCHRCGAAKEINIDNQQLATLLSSVTEIGYQLRQPQLELDGVCEKCADVSRETTAALR</sequence>
<evidence type="ECO:0000256" key="3">
    <source>
        <dbReference type="ARBA" id="ARBA00022833"/>
    </source>
</evidence>
<evidence type="ECO:0000256" key="5">
    <source>
        <dbReference type="ARBA" id="ARBA00023125"/>
    </source>
</evidence>
<dbReference type="OrthoDB" id="9801127at2"/>
<reference evidence="8 9" key="1">
    <citation type="submission" date="2016-11" db="EMBL/GenBank/DDBJ databases">
        <authorList>
            <person name="Jaros S."/>
            <person name="Januszkiewicz K."/>
            <person name="Wedrychowicz H."/>
        </authorList>
    </citation>
    <scope>NUCLEOTIDE SEQUENCE [LARGE SCALE GENOMIC DNA]</scope>
    <source>
        <strain evidence="8 9">DSM 16917</strain>
    </source>
</reference>
<evidence type="ECO:0000313" key="8">
    <source>
        <dbReference type="EMBL" id="SHH25499.1"/>
    </source>
</evidence>
<evidence type="ECO:0000256" key="6">
    <source>
        <dbReference type="ARBA" id="ARBA00023163"/>
    </source>
</evidence>
<dbReference type="InterPro" id="IPR036390">
    <property type="entry name" value="WH_DNA-bd_sf"/>
</dbReference>
<evidence type="ECO:0000313" key="9">
    <source>
        <dbReference type="Proteomes" id="UP000184268"/>
    </source>
</evidence>
<dbReference type="PANTHER" id="PTHR33202:SF6">
    <property type="entry name" value="ZINC UPTAKE REGULATION PROTEIN"/>
    <property type="match status" value="1"/>
</dbReference>
<dbReference type="SUPFAM" id="SSF46785">
    <property type="entry name" value="Winged helix' DNA-binding domain"/>
    <property type="match status" value="1"/>
</dbReference>
<dbReference type="Gene3D" id="3.30.1490.190">
    <property type="match status" value="1"/>
</dbReference>
<feature type="binding site" evidence="7">
    <location>
        <position position="144"/>
    </location>
    <ligand>
        <name>Zn(2+)</name>
        <dbReference type="ChEBI" id="CHEBI:29105"/>
    </ligand>
</feature>
<evidence type="ECO:0000256" key="2">
    <source>
        <dbReference type="ARBA" id="ARBA00022491"/>
    </source>
</evidence>
<dbReference type="EMBL" id="FQXG01000002">
    <property type="protein sequence ID" value="SHH25499.1"/>
    <property type="molecule type" value="Genomic_DNA"/>
</dbReference>
<feature type="binding site" evidence="7">
    <location>
        <position position="103"/>
    </location>
    <ligand>
        <name>Zn(2+)</name>
        <dbReference type="ChEBI" id="CHEBI:29105"/>
    </ligand>
</feature>
<dbReference type="GO" id="GO:0003700">
    <property type="term" value="F:DNA-binding transcription factor activity"/>
    <property type="evidence" value="ECO:0007669"/>
    <property type="project" value="InterPro"/>
</dbReference>
<dbReference type="PANTHER" id="PTHR33202">
    <property type="entry name" value="ZINC UPTAKE REGULATION PROTEIN"/>
    <property type="match status" value="1"/>
</dbReference>
<keyword evidence="3 7" id="KW-0862">Zinc</keyword>
<gene>
    <name evidence="8" type="ORF">SAMN02745129_1618</name>
</gene>
<comment type="similarity">
    <text evidence="1">Belongs to the Fur family.</text>
</comment>
<accession>A0A1M5RHJ4</accession>
<dbReference type="GO" id="GO:0005829">
    <property type="term" value="C:cytosol"/>
    <property type="evidence" value="ECO:0007669"/>
    <property type="project" value="TreeGrafter"/>
</dbReference>
<proteinExistence type="inferred from homology"/>
<name>A0A1M5RHJ4_9GAMM</name>
<evidence type="ECO:0000256" key="7">
    <source>
        <dbReference type="PIRSR" id="PIRSR602481-1"/>
    </source>
</evidence>
<keyword evidence="9" id="KW-1185">Reference proteome</keyword>
<dbReference type="GO" id="GO:0000976">
    <property type="term" value="F:transcription cis-regulatory region binding"/>
    <property type="evidence" value="ECO:0007669"/>
    <property type="project" value="TreeGrafter"/>
</dbReference>
<dbReference type="InterPro" id="IPR036388">
    <property type="entry name" value="WH-like_DNA-bd_sf"/>
</dbReference>
<keyword evidence="7" id="KW-0479">Metal-binding</keyword>
<evidence type="ECO:0000256" key="4">
    <source>
        <dbReference type="ARBA" id="ARBA00023015"/>
    </source>
</evidence>
<keyword evidence="4" id="KW-0805">Transcription regulation</keyword>
<dbReference type="GO" id="GO:0045892">
    <property type="term" value="P:negative regulation of DNA-templated transcription"/>
    <property type="evidence" value="ECO:0007669"/>
    <property type="project" value="TreeGrafter"/>
</dbReference>
<dbReference type="STRING" id="299255.SAMN02745129_1618"/>
<protein>
    <submittedName>
        <fullName evidence="8">Fur family transcriptional regulator, zinc uptake regulator</fullName>
    </submittedName>
</protein>
<organism evidence="8 9">
    <name type="scientific">Ferrimonas marina</name>
    <dbReference type="NCBI Taxonomy" id="299255"/>
    <lineage>
        <taxon>Bacteria</taxon>
        <taxon>Pseudomonadati</taxon>
        <taxon>Pseudomonadota</taxon>
        <taxon>Gammaproteobacteria</taxon>
        <taxon>Alteromonadales</taxon>
        <taxon>Ferrimonadaceae</taxon>
        <taxon>Ferrimonas</taxon>
    </lineage>
</organism>
<dbReference type="Proteomes" id="UP000184268">
    <property type="component" value="Unassembled WGS sequence"/>
</dbReference>
<dbReference type="Gene3D" id="1.10.10.10">
    <property type="entry name" value="Winged helix-like DNA-binding domain superfamily/Winged helix DNA-binding domain"/>
    <property type="match status" value="1"/>
</dbReference>
<dbReference type="GO" id="GO:0008270">
    <property type="term" value="F:zinc ion binding"/>
    <property type="evidence" value="ECO:0007669"/>
    <property type="project" value="TreeGrafter"/>
</dbReference>
<keyword evidence="2" id="KW-0678">Repressor</keyword>
<comment type="cofactor">
    <cofactor evidence="7">
        <name>Zn(2+)</name>
        <dbReference type="ChEBI" id="CHEBI:29105"/>
    </cofactor>
    <text evidence="7">Binds 1 zinc ion per subunit.</text>
</comment>
<dbReference type="AlphaFoldDB" id="A0A1M5RHJ4"/>
<dbReference type="GO" id="GO:1900376">
    <property type="term" value="P:regulation of secondary metabolite biosynthetic process"/>
    <property type="evidence" value="ECO:0007669"/>
    <property type="project" value="TreeGrafter"/>
</dbReference>
<feature type="binding site" evidence="7">
    <location>
        <position position="106"/>
    </location>
    <ligand>
        <name>Zn(2+)</name>
        <dbReference type="ChEBI" id="CHEBI:29105"/>
    </ligand>
</feature>
<dbReference type="RefSeq" id="WP_067657371.1">
    <property type="nucleotide sequence ID" value="NZ_FQXG01000002.1"/>
</dbReference>
<dbReference type="InterPro" id="IPR002481">
    <property type="entry name" value="FUR"/>
</dbReference>
<dbReference type="Pfam" id="PF01475">
    <property type="entry name" value="FUR"/>
    <property type="match status" value="1"/>
</dbReference>